<organism evidence="1 2">
    <name type="scientific">Geopseudomonas guangdongensis</name>
    <dbReference type="NCBI Taxonomy" id="1245526"/>
    <lineage>
        <taxon>Bacteria</taxon>
        <taxon>Pseudomonadati</taxon>
        <taxon>Pseudomonadota</taxon>
        <taxon>Gammaproteobacteria</taxon>
        <taxon>Pseudomonadales</taxon>
        <taxon>Pseudomonadaceae</taxon>
        <taxon>Geopseudomonas</taxon>
    </lineage>
</organism>
<dbReference type="Proteomes" id="UP000243063">
    <property type="component" value="Chromosome I"/>
</dbReference>
<evidence type="ECO:0000313" key="1">
    <source>
        <dbReference type="EMBL" id="SDT96398.1"/>
    </source>
</evidence>
<dbReference type="OrthoDB" id="7046693at2"/>
<dbReference type="EMBL" id="LT629780">
    <property type="protein sequence ID" value="SDT96398.1"/>
    <property type="molecule type" value="Genomic_DNA"/>
</dbReference>
<sequence length="100" mass="11539">MSQTPLLQDPFRARLGGIIRQAETALSPDWQPRLLQFKEPERIVERLQAIIKRCALLNSLLLFDIGMREFNELLRNEIDFVRGAELFLDELGIVQMQSTG</sequence>
<reference evidence="2" key="1">
    <citation type="submission" date="2016-10" db="EMBL/GenBank/DDBJ databases">
        <authorList>
            <person name="Varghese N."/>
            <person name="Submissions S."/>
        </authorList>
    </citation>
    <scope>NUCLEOTIDE SEQUENCE [LARGE SCALE GENOMIC DNA]</scope>
    <source>
        <strain evidence="2">CCTCC 2012022</strain>
    </source>
</reference>
<keyword evidence="2" id="KW-1185">Reference proteome</keyword>
<proteinExistence type="predicted"/>
<dbReference type="RefSeq" id="WP_090212169.1">
    <property type="nucleotide sequence ID" value="NZ_LT629780.1"/>
</dbReference>
<dbReference type="AlphaFoldDB" id="A0A1H2ENT3"/>
<evidence type="ECO:0000313" key="2">
    <source>
        <dbReference type="Proteomes" id="UP000243063"/>
    </source>
</evidence>
<name>A0A1H2ENT3_9GAMM</name>
<gene>
    <name evidence="1" type="ORF">SAMN05216580_0717</name>
</gene>
<accession>A0A1H2ENT3</accession>
<protein>
    <submittedName>
        <fullName evidence="1">Uncharacterized protein</fullName>
    </submittedName>
</protein>